<dbReference type="EMBL" id="CM000141">
    <property type="protein sequence ID" value="EEE60587.1"/>
    <property type="molecule type" value="Genomic_DNA"/>
</dbReference>
<keyword evidence="2" id="KW-0732">Signal</keyword>
<gene>
    <name evidence="4" type="ORF">OsJ_13967</name>
</gene>
<feature type="chain" id="PRO_5002883840" description="Amidase domain-containing protein" evidence="2">
    <location>
        <begin position="21"/>
        <end position="467"/>
    </location>
</feature>
<feature type="region of interest" description="Disordered" evidence="1">
    <location>
        <begin position="112"/>
        <end position="169"/>
    </location>
</feature>
<evidence type="ECO:0000259" key="3">
    <source>
        <dbReference type="Pfam" id="PF01425"/>
    </source>
</evidence>
<proteinExistence type="predicted"/>
<dbReference type="InterPro" id="IPR023631">
    <property type="entry name" value="Amidase_dom"/>
</dbReference>
<reference evidence="4" key="1">
    <citation type="journal article" date="2005" name="PLoS Biol.">
        <title>The genomes of Oryza sativa: a history of duplications.</title>
        <authorList>
            <person name="Yu J."/>
            <person name="Wang J."/>
            <person name="Lin W."/>
            <person name="Li S."/>
            <person name="Li H."/>
            <person name="Zhou J."/>
            <person name="Ni P."/>
            <person name="Dong W."/>
            <person name="Hu S."/>
            <person name="Zeng C."/>
            <person name="Zhang J."/>
            <person name="Zhang Y."/>
            <person name="Li R."/>
            <person name="Xu Z."/>
            <person name="Li S."/>
            <person name="Li X."/>
            <person name="Zheng H."/>
            <person name="Cong L."/>
            <person name="Lin L."/>
            <person name="Yin J."/>
            <person name="Geng J."/>
            <person name="Li G."/>
            <person name="Shi J."/>
            <person name="Liu J."/>
            <person name="Lv H."/>
            <person name="Li J."/>
            <person name="Wang J."/>
            <person name="Deng Y."/>
            <person name="Ran L."/>
            <person name="Shi X."/>
            <person name="Wang X."/>
            <person name="Wu Q."/>
            <person name="Li C."/>
            <person name="Ren X."/>
            <person name="Wang J."/>
            <person name="Wang X."/>
            <person name="Li D."/>
            <person name="Liu D."/>
            <person name="Zhang X."/>
            <person name="Ji Z."/>
            <person name="Zhao W."/>
            <person name="Sun Y."/>
            <person name="Zhang Z."/>
            <person name="Bao J."/>
            <person name="Han Y."/>
            <person name="Dong L."/>
            <person name="Ji J."/>
            <person name="Chen P."/>
            <person name="Wu S."/>
            <person name="Liu J."/>
            <person name="Xiao Y."/>
            <person name="Bu D."/>
            <person name="Tan J."/>
            <person name="Yang L."/>
            <person name="Ye C."/>
            <person name="Zhang J."/>
            <person name="Xu J."/>
            <person name="Zhou Y."/>
            <person name="Yu Y."/>
            <person name="Zhang B."/>
            <person name="Zhuang S."/>
            <person name="Wei H."/>
            <person name="Liu B."/>
            <person name="Lei M."/>
            <person name="Yu H."/>
            <person name="Li Y."/>
            <person name="Xu H."/>
            <person name="Wei S."/>
            <person name="He X."/>
            <person name="Fang L."/>
            <person name="Zhang Z."/>
            <person name="Zhang Y."/>
            <person name="Huang X."/>
            <person name="Su Z."/>
            <person name="Tong W."/>
            <person name="Li J."/>
            <person name="Tong Z."/>
            <person name="Li S."/>
            <person name="Ye J."/>
            <person name="Wang L."/>
            <person name="Fang L."/>
            <person name="Lei T."/>
            <person name="Chen C."/>
            <person name="Chen H."/>
            <person name="Xu Z."/>
            <person name="Li H."/>
            <person name="Huang H."/>
            <person name="Zhang F."/>
            <person name="Xu H."/>
            <person name="Li N."/>
            <person name="Zhao C."/>
            <person name="Li S."/>
            <person name="Dong L."/>
            <person name="Huang Y."/>
            <person name="Li L."/>
            <person name="Xi Y."/>
            <person name="Qi Q."/>
            <person name="Li W."/>
            <person name="Zhang B."/>
            <person name="Hu W."/>
            <person name="Zhang Y."/>
            <person name="Tian X."/>
            <person name="Jiao Y."/>
            <person name="Liang X."/>
            <person name="Jin J."/>
            <person name="Gao L."/>
            <person name="Zheng W."/>
            <person name="Hao B."/>
            <person name="Liu S."/>
            <person name="Wang W."/>
            <person name="Yuan L."/>
            <person name="Cao M."/>
            <person name="McDermott J."/>
            <person name="Samudrala R."/>
            <person name="Wang J."/>
            <person name="Wong G.K."/>
            <person name="Yang H."/>
        </authorList>
    </citation>
    <scope>NUCLEOTIDE SEQUENCE [LARGE SCALE GENOMIC DNA]</scope>
</reference>
<reference evidence="4" key="2">
    <citation type="submission" date="2008-12" db="EMBL/GenBank/DDBJ databases">
        <title>Improved gene annotation of the rice (Oryza sativa) genomes.</title>
        <authorList>
            <person name="Wang J."/>
            <person name="Li R."/>
            <person name="Fan W."/>
            <person name="Huang Q."/>
            <person name="Zhang J."/>
            <person name="Zhou Y."/>
            <person name="Hu Y."/>
            <person name="Zi S."/>
            <person name="Li J."/>
            <person name="Ni P."/>
            <person name="Zheng H."/>
            <person name="Zhang Y."/>
            <person name="Zhao M."/>
            <person name="Hao Q."/>
            <person name="McDermott J."/>
            <person name="Samudrala R."/>
            <person name="Kristiansen K."/>
            <person name="Wong G.K.-S."/>
        </authorList>
    </citation>
    <scope>NUCLEOTIDE SEQUENCE</scope>
</reference>
<dbReference type="HOGENOM" id="CLU_009600_2_1_1"/>
<accession>B9FE04</accession>
<feature type="signal peptide" evidence="2">
    <location>
        <begin position="1"/>
        <end position="20"/>
    </location>
</feature>
<dbReference type="Proteomes" id="UP000007752">
    <property type="component" value="Chromosome 4"/>
</dbReference>
<organism evidence="4">
    <name type="scientific">Oryza sativa subsp. japonica</name>
    <name type="common">Rice</name>
    <dbReference type="NCBI Taxonomy" id="39947"/>
    <lineage>
        <taxon>Eukaryota</taxon>
        <taxon>Viridiplantae</taxon>
        <taxon>Streptophyta</taxon>
        <taxon>Embryophyta</taxon>
        <taxon>Tracheophyta</taxon>
        <taxon>Spermatophyta</taxon>
        <taxon>Magnoliopsida</taxon>
        <taxon>Liliopsida</taxon>
        <taxon>Poales</taxon>
        <taxon>Poaceae</taxon>
        <taxon>BOP clade</taxon>
        <taxon>Oryzoideae</taxon>
        <taxon>Oryzeae</taxon>
        <taxon>Oryzinae</taxon>
        <taxon>Oryza</taxon>
        <taxon>Oryza sativa</taxon>
    </lineage>
</organism>
<protein>
    <recommendedName>
        <fullName evidence="3">Amidase domain-containing protein</fullName>
    </recommendedName>
</protein>
<dbReference type="Pfam" id="PF01425">
    <property type="entry name" value="Amidase"/>
    <property type="match status" value="2"/>
</dbReference>
<feature type="domain" description="Amidase" evidence="3">
    <location>
        <begin position="49"/>
        <end position="117"/>
    </location>
</feature>
<evidence type="ECO:0000256" key="1">
    <source>
        <dbReference type="SAM" id="MobiDB-lite"/>
    </source>
</evidence>
<dbReference type="SUPFAM" id="SSF75304">
    <property type="entry name" value="Amidase signature (AS) enzymes"/>
    <property type="match status" value="1"/>
</dbReference>
<evidence type="ECO:0000256" key="2">
    <source>
        <dbReference type="SAM" id="SignalP"/>
    </source>
</evidence>
<dbReference type="InterPro" id="IPR036928">
    <property type="entry name" value="AS_sf"/>
</dbReference>
<name>B9FE04_ORYSJ</name>
<dbReference type="PANTHER" id="PTHR42678:SF34">
    <property type="entry name" value="OS04G0183300 PROTEIN"/>
    <property type="match status" value="1"/>
</dbReference>
<evidence type="ECO:0000313" key="4">
    <source>
        <dbReference type="EMBL" id="EEE60587.1"/>
    </source>
</evidence>
<dbReference type="PANTHER" id="PTHR42678">
    <property type="entry name" value="AMIDASE"/>
    <property type="match status" value="1"/>
</dbReference>
<dbReference type="AlphaFoldDB" id="B9FE04"/>
<feature type="compositionally biased region" description="Basic residues" evidence="1">
    <location>
        <begin position="122"/>
        <end position="144"/>
    </location>
</feature>
<sequence>MARQPALVVVVVAAVALAGGGSLGFEFHEATVDAIQLGFSNGSLTSTALVRFYLDRIARLNTLLHAVIEVNPDALAQAARADAERATGHRCGPLHGVPVLLKDIIATRDRPQHDGRVAVAARRGRQARRRRGGPAAARRRRRARQANLPRVGQLPQLAGSPRLERTRRPIPAAANSVVGIKPTVGLTSRSGVIPFTTRQDTVGPLCRTVADAVHVLDAIVGYDALDAKATKAASKYIPAGGYVQFLRIDGLKGKRIGIPDGFFDFPNGTVRKMVYKQHLNTMRQQGAVVIENLEIANLSVIFDGTKSGLLTALLAEFKLNLNNYLSDLSYSPVRSLAEIIAFNNAHPVEEELKEHGQSILLMSENTAGIGPAEKAAIRRLNELSVNGVEKLMNDHQLDAIVTPDSAAAVVLAFHGLPGVVVPAGYDEKGVPFGVCFGGLKGYEPRLIEMAYAFEQVTKVRMPPMFKP</sequence>
<dbReference type="Gene3D" id="3.90.1300.10">
    <property type="entry name" value="Amidase signature (AS) domain"/>
    <property type="match status" value="2"/>
</dbReference>
<feature type="domain" description="Amidase" evidence="3">
    <location>
        <begin position="170"/>
        <end position="406"/>
    </location>
</feature>